<dbReference type="AlphaFoldDB" id="A0ABD0LEE5"/>
<dbReference type="EMBL" id="JACVVK020000055">
    <property type="protein sequence ID" value="KAK7497798.1"/>
    <property type="molecule type" value="Genomic_DNA"/>
</dbReference>
<keyword evidence="3" id="KW-1185">Reference proteome</keyword>
<gene>
    <name evidence="2" type="ORF">BaRGS_00010932</name>
</gene>
<evidence type="ECO:0000313" key="2">
    <source>
        <dbReference type="EMBL" id="KAK7497798.1"/>
    </source>
</evidence>
<evidence type="ECO:0000256" key="1">
    <source>
        <dbReference type="SAM" id="MobiDB-lite"/>
    </source>
</evidence>
<dbReference type="Proteomes" id="UP001519460">
    <property type="component" value="Unassembled WGS sequence"/>
</dbReference>
<feature type="compositionally biased region" description="Polar residues" evidence="1">
    <location>
        <begin position="23"/>
        <end position="50"/>
    </location>
</feature>
<feature type="region of interest" description="Disordered" evidence="1">
    <location>
        <begin position="1"/>
        <end position="52"/>
    </location>
</feature>
<feature type="compositionally biased region" description="Polar residues" evidence="1">
    <location>
        <begin position="92"/>
        <end position="103"/>
    </location>
</feature>
<name>A0ABD0LEE5_9CAEN</name>
<protein>
    <submittedName>
        <fullName evidence="2">Uncharacterized protein</fullName>
    </submittedName>
</protein>
<sequence length="139" mass="15635">MAELESSSDTKTEKKKSQSQQENAPPTSNLSEKPSVRQPQQSHRTQQEQQGRWWCSGSDALSVLQALKNSRCKEQNHLTSALVALSARRSGESGNTMGTSTRLWHQRQRKSGHASKRRCTEGRSMTTTWCPAYDEISQD</sequence>
<feature type="region of interest" description="Disordered" evidence="1">
    <location>
        <begin position="89"/>
        <end position="121"/>
    </location>
</feature>
<organism evidence="2 3">
    <name type="scientific">Batillaria attramentaria</name>
    <dbReference type="NCBI Taxonomy" id="370345"/>
    <lineage>
        <taxon>Eukaryota</taxon>
        <taxon>Metazoa</taxon>
        <taxon>Spiralia</taxon>
        <taxon>Lophotrochozoa</taxon>
        <taxon>Mollusca</taxon>
        <taxon>Gastropoda</taxon>
        <taxon>Caenogastropoda</taxon>
        <taxon>Sorbeoconcha</taxon>
        <taxon>Cerithioidea</taxon>
        <taxon>Batillariidae</taxon>
        <taxon>Batillaria</taxon>
    </lineage>
</organism>
<comment type="caution">
    <text evidence="2">The sequence shown here is derived from an EMBL/GenBank/DDBJ whole genome shotgun (WGS) entry which is preliminary data.</text>
</comment>
<reference evidence="2 3" key="1">
    <citation type="journal article" date="2023" name="Sci. Data">
        <title>Genome assembly of the Korean intertidal mud-creeper Batillaria attramentaria.</title>
        <authorList>
            <person name="Patra A.K."/>
            <person name="Ho P.T."/>
            <person name="Jun S."/>
            <person name="Lee S.J."/>
            <person name="Kim Y."/>
            <person name="Won Y.J."/>
        </authorList>
    </citation>
    <scope>NUCLEOTIDE SEQUENCE [LARGE SCALE GENOMIC DNA]</scope>
    <source>
        <strain evidence="2">Wonlab-2016</strain>
    </source>
</reference>
<accession>A0ABD0LEE5</accession>
<evidence type="ECO:0000313" key="3">
    <source>
        <dbReference type="Proteomes" id="UP001519460"/>
    </source>
</evidence>
<feature type="compositionally biased region" description="Basic residues" evidence="1">
    <location>
        <begin position="104"/>
        <end position="117"/>
    </location>
</feature>
<proteinExistence type="predicted"/>